<accession>A0AAN8TD84</accession>
<evidence type="ECO:0000256" key="1">
    <source>
        <dbReference type="ARBA" id="ARBA00005184"/>
    </source>
</evidence>
<reference evidence="8 9" key="1">
    <citation type="submission" date="2024-02" db="EMBL/GenBank/DDBJ databases">
        <title>de novo genome assembly of Solanum bulbocastanum strain 11H21.</title>
        <authorList>
            <person name="Hosaka A.J."/>
        </authorList>
    </citation>
    <scope>NUCLEOTIDE SEQUENCE [LARGE SCALE GENOMIC DNA]</scope>
    <source>
        <tissue evidence="8">Young leaves</tissue>
    </source>
</reference>
<name>A0AAN8TD84_SOLBU</name>
<dbReference type="PANTHER" id="PTHR31321:SF31">
    <property type="entry name" value="PECTINESTERASE QRT1"/>
    <property type="match status" value="1"/>
</dbReference>
<keyword evidence="9" id="KW-1185">Reference proteome</keyword>
<dbReference type="PANTHER" id="PTHR31321">
    <property type="entry name" value="ACYL-COA THIOESTER HYDROLASE YBHC-RELATED"/>
    <property type="match status" value="1"/>
</dbReference>
<comment type="caution">
    <text evidence="8">The sequence shown here is derived from an EMBL/GenBank/DDBJ whole genome shotgun (WGS) entry which is preliminary data.</text>
</comment>
<evidence type="ECO:0000313" key="8">
    <source>
        <dbReference type="EMBL" id="KAK6785660.1"/>
    </source>
</evidence>
<gene>
    <name evidence="8" type="ORF">RDI58_019115</name>
</gene>
<protein>
    <recommendedName>
        <fullName evidence="3">pectinesterase</fullName>
        <ecNumber evidence="3">3.1.1.11</ecNumber>
    </recommendedName>
</protein>
<dbReference type="GO" id="GO:0045490">
    <property type="term" value="P:pectin catabolic process"/>
    <property type="evidence" value="ECO:0007669"/>
    <property type="project" value="TreeGrafter"/>
</dbReference>
<dbReference type="InterPro" id="IPR012334">
    <property type="entry name" value="Pectin_lyas_fold"/>
</dbReference>
<dbReference type="InterPro" id="IPR011050">
    <property type="entry name" value="Pectin_lyase_fold/virulence"/>
</dbReference>
<evidence type="ECO:0000313" key="9">
    <source>
        <dbReference type="Proteomes" id="UP001371456"/>
    </source>
</evidence>
<dbReference type="EMBL" id="JBANQN010000007">
    <property type="protein sequence ID" value="KAK6785660.1"/>
    <property type="molecule type" value="Genomic_DNA"/>
</dbReference>
<comment type="similarity">
    <text evidence="2">Belongs to the pectinesterase family.</text>
</comment>
<comment type="pathway">
    <text evidence="1">Glycan metabolism; pectin degradation; 2-dehydro-3-deoxy-D-gluconate from pectin: step 1/5.</text>
</comment>
<dbReference type="AlphaFoldDB" id="A0AAN8TD84"/>
<dbReference type="GO" id="GO:0030599">
    <property type="term" value="F:pectinesterase activity"/>
    <property type="evidence" value="ECO:0007669"/>
    <property type="project" value="UniProtKB-EC"/>
</dbReference>
<organism evidence="8 9">
    <name type="scientific">Solanum bulbocastanum</name>
    <name type="common">Wild potato</name>
    <dbReference type="NCBI Taxonomy" id="147425"/>
    <lineage>
        <taxon>Eukaryota</taxon>
        <taxon>Viridiplantae</taxon>
        <taxon>Streptophyta</taxon>
        <taxon>Embryophyta</taxon>
        <taxon>Tracheophyta</taxon>
        <taxon>Spermatophyta</taxon>
        <taxon>Magnoliopsida</taxon>
        <taxon>eudicotyledons</taxon>
        <taxon>Gunneridae</taxon>
        <taxon>Pentapetalae</taxon>
        <taxon>asterids</taxon>
        <taxon>lamiids</taxon>
        <taxon>Solanales</taxon>
        <taxon>Solanaceae</taxon>
        <taxon>Solanoideae</taxon>
        <taxon>Solaneae</taxon>
        <taxon>Solanum</taxon>
    </lineage>
</organism>
<dbReference type="Gene3D" id="2.160.20.10">
    <property type="entry name" value="Single-stranded right-handed beta-helix, Pectin lyase-like"/>
    <property type="match status" value="2"/>
</dbReference>
<sequence length="305" mass="33948">MFLFIFCASKLEAQRYVTWDDIKMNFDNIDISNGILRKSQGIIVVDSNGNGDSVTVQGAIDMVPDFNFRRIKILVRPGLYREKVYVPSSKPFISLIGSENHPGRTIITGNSKACDKDQYGNEIGTIATATVTVESDYFCATGITFENTVAALRQEQDKQGVALRLAGDKAMLYRNCDLHSVAQDSVGISGAIAAHERESPDDDSGFSFVNCKVTGSGSVFLGRAWGEYSRIIYSKCYFDALIHPQGWFDWDVPSREGHAFFGEYNCKGIGANRAGRVPWSNNFTQDQVQPFLKRDFIGGDQWLRI</sequence>
<evidence type="ECO:0000256" key="5">
    <source>
        <dbReference type="ARBA" id="ARBA00023085"/>
    </source>
</evidence>
<dbReference type="Proteomes" id="UP001371456">
    <property type="component" value="Unassembled WGS sequence"/>
</dbReference>
<evidence type="ECO:0000256" key="2">
    <source>
        <dbReference type="ARBA" id="ARBA00008891"/>
    </source>
</evidence>
<dbReference type="InterPro" id="IPR000070">
    <property type="entry name" value="Pectinesterase_cat"/>
</dbReference>
<proteinExistence type="inferred from homology"/>
<evidence type="ECO:0000256" key="3">
    <source>
        <dbReference type="ARBA" id="ARBA00013229"/>
    </source>
</evidence>
<comment type="catalytic activity">
    <reaction evidence="6">
        <text>[(1-&gt;4)-alpha-D-galacturonosyl methyl ester](n) + n H2O = [(1-&gt;4)-alpha-D-galacturonosyl](n) + n methanol + n H(+)</text>
        <dbReference type="Rhea" id="RHEA:22380"/>
        <dbReference type="Rhea" id="RHEA-COMP:14570"/>
        <dbReference type="Rhea" id="RHEA-COMP:14573"/>
        <dbReference type="ChEBI" id="CHEBI:15377"/>
        <dbReference type="ChEBI" id="CHEBI:15378"/>
        <dbReference type="ChEBI" id="CHEBI:17790"/>
        <dbReference type="ChEBI" id="CHEBI:140522"/>
        <dbReference type="ChEBI" id="CHEBI:140523"/>
        <dbReference type="EC" id="3.1.1.11"/>
    </reaction>
</comment>
<dbReference type="SUPFAM" id="SSF51126">
    <property type="entry name" value="Pectin lyase-like"/>
    <property type="match status" value="1"/>
</dbReference>
<evidence type="ECO:0000256" key="6">
    <source>
        <dbReference type="ARBA" id="ARBA00047928"/>
    </source>
</evidence>
<dbReference type="Pfam" id="PF01095">
    <property type="entry name" value="Pectinesterase"/>
    <property type="match status" value="2"/>
</dbReference>
<dbReference type="GO" id="GO:0042545">
    <property type="term" value="P:cell wall modification"/>
    <property type="evidence" value="ECO:0007669"/>
    <property type="project" value="InterPro"/>
</dbReference>
<evidence type="ECO:0000256" key="4">
    <source>
        <dbReference type="ARBA" id="ARBA00022801"/>
    </source>
</evidence>
<feature type="domain" description="Pectinesterase catalytic" evidence="7">
    <location>
        <begin position="185"/>
        <end position="300"/>
    </location>
</feature>
<keyword evidence="5" id="KW-0063">Aspartyl esterase</keyword>
<feature type="domain" description="Pectinesterase catalytic" evidence="7">
    <location>
        <begin position="43"/>
        <end position="184"/>
    </location>
</feature>
<evidence type="ECO:0000259" key="7">
    <source>
        <dbReference type="Pfam" id="PF01095"/>
    </source>
</evidence>
<dbReference type="EC" id="3.1.1.11" evidence="3"/>
<keyword evidence="4" id="KW-0378">Hydrolase</keyword>